<dbReference type="Pfam" id="PF00582">
    <property type="entry name" value="Usp"/>
    <property type="match status" value="1"/>
</dbReference>
<proteinExistence type="predicted"/>
<evidence type="ECO:0000313" key="2">
    <source>
        <dbReference type="EMBL" id="CAK9052423.1"/>
    </source>
</evidence>
<dbReference type="InterPro" id="IPR006016">
    <property type="entry name" value="UspA"/>
</dbReference>
<dbReference type="SUPFAM" id="SSF52402">
    <property type="entry name" value="Adenine nucleotide alpha hydrolases-like"/>
    <property type="match status" value="1"/>
</dbReference>
<gene>
    <name evidence="2" type="ORF">SCF082_LOCUS28681</name>
</gene>
<accession>A0ABP0MLQ7</accession>
<dbReference type="EMBL" id="CAXAMM010022670">
    <property type="protein sequence ID" value="CAK9052423.1"/>
    <property type="molecule type" value="Genomic_DNA"/>
</dbReference>
<evidence type="ECO:0000259" key="1">
    <source>
        <dbReference type="Pfam" id="PF00582"/>
    </source>
</evidence>
<comment type="caution">
    <text evidence="2">The sequence shown here is derived from an EMBL/GenBank/DDBJ whole genome shotgun (WGS) entry which is preliminary data.</text>
</comment>
<sequence>MAGWDLRYISEARLKNDQEPEEEEVLEAFAQDLPCPPRQQPPFAWKVASEFEREFEISGSEFDVVTKLGDFKDPHWVVPVGGTLRLLKEGMDDQLDQLEIGWFMVPIIAGLGGLLRSEANGKSAPSRRSQRKTRIDEFLQDHIKVIVSLDGSDQSTCAFEWALHGFAQSDRETELFIVHYYDSSKEYLPPKWRKNAIHADAEAKCTSYLVSKRYTISVKERTPGVKIGTMLCEDIKSQAAGFCIMGFAGRKGKDRHLIGSNVLEVMRSGRCSCIVFKESDPNRLAMKRPAKFVVSCGLNPAATKAFVDALRLSRPGDEIHVVYIRPYLEPHSKESKVTTAIRHKYDHIFEGMKDAAAWPSGKLVKFGDRTVKLVFAPQGINEGVAQALVRYANNFEADFVMVGTNVLRVDRGKPPVGSVSLQIVMEFPGNCVVSSFNPDTDMAMKPK</sequence>
<name>A0ABP0MLQ7_9DINO</name>
<protein>
    <submittedName>
        <fullName evidence="2">Usp domain-containing protein</fullName>
    </submittedName>
</protein>
<evidence type="ECO:0000313" key="3">
    <source>
        <dbReference type="Proteomes" id="UP001642464"/>
    </source>
</evidence>
<dbReference type="InterPro" id="IPR006015">
    <property type="entry name" value="Universal_stress_UspA"/>
</dbReference>
<feature type="domain" description="UspA" evidence="1">
    <location>
        <begin position="144"/>
        <end position="277"/>
    </location>
</feature>
<reference evidence="2 3" key="1">
    <citation type="submission" date="2024-02" db="EMBL/GenBank/DDBJ databases">
        <authorList>
            <person name="Chen Y."/>
            <person name="Shah S."/>
            <person name="Dougan E. K."/>
            <person name="Thang M."/>
            <person name="Chan C."/>
        </authorList>
    </citation>
    <scope>NUCLEOTIDE SEQUENCE [LARGE SCALE GENOMIC DNA]</scope>
</reference>
<keyword evidence="3" id="KW-1185">Reference proteome</keyword>
<dbReference type="Gene3D" id="3.40.50.12370">
    <property type="match status" value="1"/>
</dbReference>
<dbReference type="Proteomes" id="UP001642464">
    <property type="component" value="Unassembled WGS sequence"/>
</dbReference>
<organism evidence="2 3">
    <name type="scientific">Durusdinium trenchii</name>
    <dbReference type="NCBI Taxonomy" id="1381693"/>
    <lineage>
        <taxon>Eukaryota</taxon>
        <taxon>Sar</taxon>
        <taxon>Alveolata</taxon>
        <taxon>Dinophyceae</taxon>
        <taxon>Suessiales</taxon>
        <taxon>Symbiodiniaceae</taxon>
        <taxon>Durusdinium</taxon>
    </lineage>
</organism>
<dbReference type="PRINTS" id="PR01438">
    <property type="entry name" value="UNVRSLSTRESS"/>
</dbReference>